<evidence type="ECO:0000313" key="2">
    <source>
        <dbReference type="Proteomes" id="UP000199199"/>
    </source>
</evidence>
<gene>
    <name evidence="1" type="ORF">SAMN04488556_4173</name>
</gene>
<reference evidence="2" key="1">
    <citation type="submission" date="2016-10" db="EMBL/GenBank/DDBJ databases">
        <authorList>
            <person name="Varghese N."/>
            <person name="Submissions S."/>
        </authorList>
    </citation>
    <scope>NUCLEOTIDE SEQUENCE [LARGE SCALE GENOMIC DNA]</scope>
    <source>
        <strain evidence="2">DSM 22427</strain>
    </source>
</reference>
<dbReference type="Proteomes" id="UP000199199">
    <property type="component" value="Unassembled WGS sequence"/>
</dbReference>
<accession>A0A1I6UYA4</accession>
<dbReference type="EMBL" id="FOZS01000008">
    <property type="protein sequence ID" value="SFT06430.1"/>
    <property type="molecule type" value="Genomic_DNA"/>
</dbReference>
<proteinExistence type="predicted"/>
<protein>
    <submittedName>
        <fullName evidence="1">Uncharacterized protein</fullName>
    </submittedName>
</protein>
<sequence length="47" mass="5217">MSEELTGEDCNEFGMALLRTSADDVTNPYNAPVVTCPNCPREIQVER</sequence>
<keyword evidence="2" id="KW-1185">Reference proteome</keyword>
<dbReference type="OrthoDB" id="192818at2157"/>
<organism evidence="1 2">
    <name type="scientific">Halostagnicola kamekurae</name>
    <dbReference type="NCBI Taxonomy" id="619731"/>
    <lineage>
        <taxon>Archaea</taxon>
        <taxon>Methanobacteriati</taxon>
        <taxon>Methanobacteriota</taxon>
        <taxon>Stenosarchaea group</taxon>
        <taxon>Halobacteria</taxon>
        <taxon>Halobacteriales</taxon>
        <taxon>Natrialbaceae</taxon>
        <taxon>Halostagnicola</taxon>
    </lineage>
</organism>
<dbReference type="RefSeq" id="WP_175507269.1">
    <property type="nucleotide sequence ID" value="NZ_FOZS01000008.1"/>
</dbReference>
<name>A0A1I6UYA4_9EURY</name>
<dbReference type="AlphaFoldDB" id="A0A1I6UYA4"/>
<evidence type="ECO:0000313" key="1">
    <source>
        <dbReference type="EMBL" id="SFT06430.1"/>
    </source>
</evidence>